<accession>A0ABU3Z8T6</accession>
<dbReference type="EMBL" id="JAWJZB010000006">
    <property type="protein sequence ID" value="MDV5088328.1"/>
    <property type="molecule type" value="Genomic_DNA"/>
</dbReference>
<dbReference type="CDD" id="cd06661">
    <property type="entry name" value="GGCT_like"/>
    <property type="match status" value="1"/>
</dbReference>
<dbReference type="SUPFAM" id="SSF110857">
    <property type="entry name" value="Gamma-glutamyl cyclotransferase-like"/>
    <property type="match status" value="1"/>
</dbReference>
<dbReference type="Gene3D" id="3.10.490.10">
    <property type="entry name" value="Gamma-glutamyl cyclotransferase-like"/>
    <property type="match status" value="1"/>
</dbReference>
<name>A0ABU3Z8T6_9FIRM</name>
<keyword evidence="4" id="KW-1185">Reference proteome</keyword>
<reference evidence="3 4" key="1">
    <citation type="submission" date="2023-10" db="EMBL/GenBank/DDBJ databases">
        <title>Veillonella sp. nov., isolated from a pig farm feces dump.</title>
        <authorList>
            <person name="Chang Y.-H."/>
        </authorList>
    </citation>
    <scope>NUCLEOTIDE SEQUENCE [LARGE SCALE GENOMIC DNA]</scope>
    <source>
        <strain evidence="3 4">YH-vei2233</strain>
    </source>
</reference>
<proteinExistence type="predicted"/>
<dbReference type="InterPro" id="IPR013024">
    <property type="entry name" value="GGCT-like"/>
</dbReference>
<organism evidence="3 4">
    <name type="scientific">Veillonella absiana</name>
    <dbReference type="NCBI Taxonomy" id="3079305"/>
    <lineage>
        <taxon>Bacteria</taxon>
        <taxon>Bacillati</taxon>
        <taxon>Bacillota</taxon>
        <taxon>Negativicutes</taxon>
        <taxon>Veillonellales</taxon>
        <taxon>Veillonellaceae</taxon>
        <taxon>Veillonella</taxon>
    </lineage>
</organism>
<dbReference type="InterPro" id="IPR017939">
    <property type="entry name" value="G-Glutamylcylcotransferase"/>
</dbReference>
<dbReference type="PANTHER" id="PTHR12935">
    <property type="entry name" value="GAMMA-GLUTAMYLCYCLOTRANSFERASE"/>
    <property type="match status" value="1"/>
</dbReference>
<evidence type="ECO:0000259" key="2">
    <source>
        <dbReference type="Pfam" id="PF06094"/>
    </source>
</evidence>
<dbReference type="InterPro" id="IPR009288">
    <property type="entry name" value="AIG2-like_dom"/>
</dbReference>
<feature type="domain" description="Gamma-glutamylcyclotransferase AIG2-like" evidence="2">
    <location>
        <begin position="8"/>
        <end position="107"/>
    </location>
</feature>
<evidence type="ECO:0000256" key="1">
    <source>
        <dbReference type="ARBA" id="ARBA00023239"/>
    </source>
</evidence>
<evidence type="ECO:0000313" key="4">
    <source>
        <dbReference type="Proteomes" id="UP001272515"/>
    </source>
</evidence>
<sequence length="150" mass="16646">MNKTLYLAYGFNLNLEQMAHRCPTAKPVGATMLRDYGLLFYGGNGGAVATVEPCKGKAVPCLLWEITSDDEAALDRYEGFPFLYRKKTVKVKLGKKNVEAMVYLMNEGRPLGTPSCHYYSIILEGYNKAGFDTGILKQAVEDSMEENDGQ</sequence>
<evidence type="ECO:0000313" key="3">
    <source>
        <dbReference type="EMBL" id="MDV5088328.1"/>
    </source>
</evidence>
<dbReference type="InterPro" id="IPR036568">
    <property type="entry name" value="GGCT-like_sf"/>
</dbReference>
<protein>
    <submittedName>
        <fullName evidence="3">Gamma-glutamylcyclotransferase family protein</fullName>
    </submittedName>
</protein>
<keyword evidence="1" id="KW-0456">Lyase</keyword>
<dbReference type="Pfam" id="PF06094">
    <property type="entry name" value="GGACT"/>
    <property type="match status" value="1"/>
</dbReference>
<dbReference type="Proteomes" id="UP001272515">
    <property type="component" value="Unassembled WGS sequence"/>
</dbReference>
<dbReference type="RefSeq" id="WP_317329900.1">
    <property type="nucleotide sequence ID" value="NZ_JAWJZA010000029.1"/>
</dbReference>
<comment type="caution">
    <text evidence="3">The sequence shown here is derived from an EMBL/GenBank/DDBJ whole genome shotgun (WGS) entry which is preliminary data.</text>
</comment>
<dbReference type="PANTHER" id="PTHR12935:SF0">
    <property type="entry name" value="GAMMA-GLUTAMYLCYCLOTRANSFERASE"/>
    <property type="match status" value="1"/>
</dbReference>
<gene>
    <name evidence="3" type="ORF">RVY80_05630</name>
</gene>